<reference evidence="2 3" key="1">
    <citation type="submission" date="2017-09" db="EMBL/GenBank/DDBJ databases">
        <title>Large-scale bioinformatics analysis of Bacillus genomes uncovers conserved roles of natural products in bacterial physiology.</title>
        <authorList>
            <consortium name="Agbiome Team Llc"/>
            <person name="Bleich R.M."/>
            <person name="Grubbs K.J."/>
            <person name="Santa Maria K.C."/>
            <person name="Allen S.E."/>
            <person name="Farag S."/>
            <person name="Shank E.A."/>
            <person name="Bowers A."/>
        </authorList>
    </citation>
    <scope>NUCLEOTIDE SEQUENCE [LARGE SCALE GENOMIC DNA]</scope>
    <source>
        <strain evidence="2 3">AFS092012</strain>
    </source>
</reference>
<sequence>MSESLMGLKMNPGLQEAYNKATATGLRLTSSFRPGSVGPSGKADSHSKGMAMDFAGSGAAMGMFAEWAKKSGLFTEVLYQTAGHYDHVHVGWEQGKHQAGKIYVGDHTLIDQVKTALDTGDFQTVGGKAGSGAASGGDKAGVATSIFGGIIRTVLAVLCVGIAVYFFIRAFPNLKINI</sequence>
<dbReference type="EMBL" id="NVOR01000038">
    <property type="protein sequence ID" value="PED82322.1"/>
    <property type="molecule type" value="Genomic_DNA"/>
</dbReference>
<organism evidence="2 3">
    <name type="scientific">Bacillus pseudomycoides</name>
    <dbReference type="NCBI Taxonomy" id="64104"/>
    <lineage>
        <taxon>Bacteria</taxon>
        <taxon>Bacillati</taxon>
        <taxon>Bacillota</taxon>
        <taxon>Bacilli</taxon>
        <taxon>Bacillales</taxon>
        <taxon>Bacillaceae</taxon>
        <taxon>Bacillus</taxon>
        <taxon>Bacillus cereus group</taxon>
    </lineage>
</organism>
<dbReference type="Gene3D" id="3.30.1380.10">
    <property type="match status" value="1"/>
</dbReference>
<feature type="transmembrane region" description="Helical" evidence="1">
    <location>
        <begin position="149"/>
        <end position="168"/>
    </location>
</feature>
<keyword evidence="1" id="KW-0812">Transmembrane</keyword>
<dbReference type="SUPFAM" id="SSF55166">
    <property type="entry name" value="Hedgehog/DD-peptidase"/>
    <property type="match status" value="1"/>
</dbReference>
<dbReference type="InterPro" id="IPR009045">
    <property type="entry name" value="Zn_M74/Hedgehog-like"/>
</dbReference>
<proteinExistence type="predicted"/>
<gene>
    <name evidence="2" type="ORF">CON65_12625</name>
</gene>
<name>A0AA91VBT6_9BACI</name>
<keyword evidence="1" id="KW-0472">Membrane</keyword>
<evidence type="ECO:0000313" key="3">
    <source>
        <dbReference type="Proteomes" id="UP000221020"/>
    </source>
</evidence>
<evidence type="ECO:0000313" key="2">
    <source>
        <dbReference type="EMBL" id="PED82322.1"/>
    </source>
</evidence>
<evidence type="ECO:0000256" key="1">
    <source>
        <dbReference type="SAM" id="Phobius"/>
    </source>
</evidence>
<keyword evidence="1" id="KW-1133">Transmembrane helix</keyword>
<accession>A0AA91VBT6</accession>
<dbReference type="Proteomes" id="UP000221020">
    <property type="component" value="Unassembled WGS sequence"/>
</dbReference>
<protein>
    <recommendedName>
        <fullName evidence="4">Peptidase M15</fullName>
    </recommendedName>
</protein>
<dbReference type="RefSeq" id="WP_097963246.1">
    <property type="nucleotide sequence ID" value="NZ_NVOR01000038.1"/>
</dbReference>
<comment type="caution">
    <text evidence="2">The sequence shown here is derived from an EMBL/GenBank/DDBJ whole genome shotgun (WGS) entry which is preliminary data.</text>
</comment>
<dbReference type="AlphaFoldDB" id="A0AA91VBT6"/>
<evidence type="ECO:0008006" key="4">
    <source>
        <dbReference type="Google" id="ProtNLM"/>
    </source>
</evidence>